<evidence type="ECO:0000256" key="8">
    <source>
        <dbReference type="ARBA" id="ARBA00023034"/>
    </source>
</evidence>
<comment type="cofactor">
    <cofactor evidence="1">
        <name>NAD(+)</name>
        <dbReference type="ChEBI" id="CHEBI:57540"/>
    </cofactor>
</comment>
<dbReference type="GO" id="GO:0005737">
    <property type="term" value="C:cytoplasm"/>
    <property type="evidence" value="ECO:0007669"/>
    <property type="project" value="TreeGrafter"/>
</dbReference>
<reference evidence="14 15" key="1">
    <citation type="submission" date="2020-01" db="EMBL/GenBank/DDBJ databases">
        <title>Jiella pacifica sp. nov.</title>
        <authorList>
            <person name="Xue Z."/>
            <person name="Zhu S."/>
            <person name="Chen J."/>
            <person name="Yang J."/>
        </authorList>
    </citation>
    <scope>NUCLEOTIDE SEQUENCE [LARGE SCALE GENOMIC DNA]</scope>
    <source>
        <strain evidence="14 15">40Bstr34</strain>
    </source>
</reference>
<evidence type="ECO:0000256" key="10">
    <source>
        <dbReference type="ARBA" id="ARBA00023180"/>
    </source>
</evidence>
<evidence type="ECO:0000259" key="13">
    <source>
        <dbReference type="Pfam" id="PF01370"/>
    </source>
</evidence>
<feature type="domain" description="NAD-dependent epimerase/dehydratase" evidence="13">
    <location>
        <begin position="15"/>
        <end position="246"/>
    </location>
</feature>
<evidence type="ECO:0000256" key="9">
    <source>
        <dbReference type="ARBA" id="ARBA00023136"/>
    </source>
</evidence>
<evidence type="ECO:0000256" key="1">
    <source>
        <dbReference type="ARBA" id="ARBA00001911"/>
    </source>
</evidence>
<gene>
    <name evidence="14" type="ORF">GTK09_23315</name>
</gene>
<evidence type="ECO:0000256" key="4">
    <source>
        <dbReference type="ARBA" id="ARBA00022793"/>
    </source>
</evidence>
<dbReference type="Proteomes" id="UP000469011">
    <property type="component" value="Unassembled WGS sequence"/>
</dbReference>
<name>A0A6N9TCE6_9HYPH</name>
<dbReference type="InterPro" id="IPR044516">
    <property type="entry name" value="UXS-like"/>
</dbReference>
<comment type="caution">
    <text evidence="14">The sequence shown here is derived from an EMBL/GenBank/DDBJ whole genome shotgun (WGS) entry which is preliminary data.</text>
</comment>
<evidence type="ECO:0000256" key="5">
    <source>
        <dbReference type="ARBA" id="ARBA00022968"/>
    </source>
</evidence>
<sequence length="353" mass="38848">MKRQDFTAGAAIKRILVAGGAGFLGSHLCEELVAQGHHVTCLDNLETGSLKNVEALTGSNRFTLLKQDVCDPLPDHLRVQEIYNLACAASPPHYQADPIHTMMTCVVGTNNLLGLAERCEARFLQASTSEVYGDPEQHPQTEAYWGHVNPTGPRACYDEGKRAAETLCFDYLRMGRADVRVVRIFNTYGPRMRPDDGRIISNLVCQALAGEPLTIYGTGEQTRSFCYASDLIRGLLQMMAAKDNPGAPVNFGNPGEFTINELAHLVLKITGSPSKISLHPLPVDDPQRRRPDIGRAHQLFGWKPEIALVEGLGPTIEWFARELRKGARATIDGARRAHEAARLQPEPVAVQRH</sequence>
<comment type="subcellular location">
    <subcellularLocation>
        <location evidence="2">Golgi apparatus membrane</location>
        <topology evidence="2">Single-pass type II membrane protein</topology>
    </subcellularLocation>
    <subcellularLocation>
        <location evidence="12">Golgi apparatus</location>
        <location evidence="12">Golgi stack membrane</location>
    </subcellularLocation>
</comment>
<keyword evidence="6" id="KW-1133">Transmembrane helix</keyword>
<keyword evidence="3" id="KW-0812">Transmembrane</keyword>
<keyword evidence="5" id="KW-0735">Signal-anchor</keyword>
<dbReference type="FunFam" id="3.40.50.720:FF:000065">
    <property type="entry name" value="UDP-glucuronic acid decarboxylase 1"/>
    <property type="match status" value="1"/>
</dbReference>
<evidence type="ECO:0000256" key="7">
    <source>
        <dbReference type="ARBA" id="ARBA00023027"/>
    </source>
</evidence>
<evidence type="ECO:0000256" key="11">
    <source>
        <dbReference type="ARBA" id="ARBA00023239"/>
    </source>
</evidence>
<dbReference type="PANTHER" id="PTHR43078">
    <property type="entry name" value="UDP-GLUCURONIC ACID DECARBOXYLASE-RELATED"/>
    <property type="match status" value="1"/>
</dbReference>
<organism evidence="14 15">
    <name type="scientific">Jiella pacifica</name>
    <dbReference type="NCBI Taxonomy" id="2696469"/>
    <lineage>
        <taxon>Bacteria</taxon>
        <taxon>Pseudomonadati</taxon>
        <taxon>Pseudomonadota</taxon>
        <taxon>Alphaproteobacteria</taxon>
        <taxon>Hyphomicrobiales</taxon>
        <taxon>Aurantimonadaceae</taxon>
        <taxon>Jiella</taxon>
    </lineage>
</organism>
<dbReference type="Gene3D" id="3.40.50.720">
    <property type="entry name" value="NAD(P)-binding Rossmann-like Domain"/>
    <property type="match status" value="1"/>
</dbReference>
<evidence type="ECO:0000256" key="6">
    <source>
        <dbReference type="ARBA" id="ARBA00022989"/>
    </source>
</evidence>
<dbReference type="InterPro" id="IPR036291">
    <property type="entry name" value="NAD(P)-bd_dom_sf"/>
</dbReference>
<dbReference type="GO" id="GO:0048040">
    <property type="term" value="F:UDP-glucuronate decarboxylase activity"/>
    <property type="evidence" value="ECO:0007669"/>
    <property type="project" value="TreeGrafter"/>
</dbReference>
<keyword evidence="9" id="KW-0472">Membrane</keyword>
<dbReference type="GO" id="GO:0042732">
    <property type="term" value="P:D-xylose metabolic process"/>
    <property type="evidence" value="ECO:0007669"/>
    <property type="project" value="InterPro"/>
</dbReference>
<dbReference type="Pfam" id="PF01370">
    <property type="entry name" value="Epimerase"/>
    <property type="match status" value="1"/>
</dbReference>
<protein>
    <submittedName>
        <fullName evidence="14">NAD-dependent epimerase/dehydratase family protein</fullName>
    </submittedName>
</protein>
<keyword evidence="7" id="KW-0520">NAD</keyword>
<evidence type="ECO:0000256" key="2">
    <source>
        <dbReference type="ARBA" id="ARBA00004323"/>
    </source>
</evidence>
<dbReference type="SUPFAM" id="SSF51735">
    <property type="entry name" value="NAD(P)-binding Rossmann-fold domains"/>
    <property type="match status" value="1"/>
</dbReference>
<evidence type="ECO:0000313" key="14">
    <source>
        <dbReference type="EMBL" id="NDW07349.1"/>
    </source>
</evidence>
<evidence type="ECO:0000256" key="3">
    <source>
        <dbReference type="ARBA" id="ARBA00022692"/>
    </source>
</evidence>
<proteinExistence type="predicted"/>
<dbReference type="CDD" id="cd05230">
    <property type="entry name" value="UGD_SDR_e"/>
    <property type="match status" value="1"/>
</dbReference>
<accession>A0A6N9TCE6</accession>
<dbReference type="GO" id="GO:0033320">
    <property type="term" value="P:UDP-D-xylose biosynthetic process"/>
    <property type="evidence" value="ECO:0007669"/>
    <property type="project" value="UniProtKB-UniPathway"/>
</dbReference>
<evidence type="ECO:0000313" key="15">
    <source>
        <dbReference type="Proteomes" id="UP000469011"/>
    </source>
</evidence>
<keyword evidence="8" id="KW-0333">Golgi apparatus</keyword>
<evidence type="ECO:0000256" key="12">
    <source>
        <dbReference type="ARBA" id="ARBA00037859"/>
    </source>
</evidence>
<dbReference type="UniPathway" id="UPA00796">
    <property type="reaction ID" value="UER00771"/>
</dbReference>
<dbReference type="AlphaFoldDB" id="A0A6N9TCE6"/>
<keyword evidence="11" id="KW-0456">Lyase</keyword>
<keyword evidence="15" id="KW-1185">Reference proteome</keyword>
<dbReference type="InterPro" id="IPR001509">
    <property type="entry name" value="Epimerase_deHydtase"/>
</dbReference>
<dbReference type="PANTHER" id="PTHR43078:SF6">
    <property type="entry name" value="UDP-GLUCURONIC ACID DECARBOXYLASE 1"/>
    <property type="match status" value="1"/>
</dbReference>
<keyword evidence="10" id="KW-0325">Glycoprotein</keyword>
<dbReference type="GO" id="GO:0070403">
    <property type="term" value="F:NAD+ binding"/>
    <property type="evidence" value="ECO:0007669"/>
    <property type="project" value="InterPro"/>
</dbReference>
<dbReference type="EMBL" id="JAAAMG010000027">
    <property type="protein sequence ID" value="NDW07349.1"/>
    <property type="molecule type" value="Genomic_DNA"/>
</dbReference>
<keyword evidence="4" id="KW-0210">Decarboxylase</keyword>
<dbReference type="RefSeq" id="WP_163465806.1">
    <property type="nucleotide sequence ID" value="NZ_JAAAMG010000027.1"/>
</dbReference>